<dbReference type="CDD" id="cd06916">
    <property type="entry name" value="NR_DBD_like"/>
    <property type="match status" value="1"/>
</dbReference>
<keyword evidence="14" id="KW-1185">Reference proteome</keyword>
<dbReference type="Gene3D" id="3.30.50.10">
    <property type="entry name" value="Erythroid Transcription Factor GATA-1, subunit A"/>
    <property type="match status" value="1"/>
</dbReference>
<protein>
    <submittedName>
        <fullName evidence="13">Nuclear receptor domain-containing protein</fullName>
    </submittedName>
</protein>
<evidence type="ECO:0000256" key="2">
    <source>
        <dbReference type="ARBA" id="ARBA00005993"/>
    </source>
</evidence>
<evidence type="ECO:0000256" key="8">
    <source>
        <dbReference type="ARBA" id="ARBA00023163"/>
    </source>
</evidence>
<dbReference type="Pfam" id="PF00105">
    <property type="entry name" value="zf-C4"/>
    <property type="match status" value="1"/>
</dbReference>
<dbReference type="InterPro" id="IPR050200">
    <property type="entry name" value="Nuclear_hormone_rcpt_NR3"/>
</dbReference>
<organism evidence="13 14">
    <name type="scientific">Caenorhabditis japonica</name>
    <dbReference type="NCBI Taxonomy" id="281687"/>
    <lineage>
        <taxon>Eukaryota</taxon>
        <taxon>Metazoa</taxon>
        <taxon>Ecdysozoa</taxon>
        <taxon>Nematoda</taxon>
        <taxon>Chromadorea</taxon>
        <taxon>Rhabditida</taxon>
        <taxon>Rhabditina</taxon>
        <taxon>Rhabditomorpha</taxon>
        <taxon>Rhabditoidea</taxon>
        <taxon>Rhabditidae</taxon>
        <taxon>Peloderinae</taxon>
        <taxon>Caenorhabditis</taxon>
    </lineage>
</organism>
<dbReference type="FunFam" id="3.30.50.10:FF:000030">
    <property type="entry name" value="Nuclear Hormone Receptor family"/>
    <property type="match status" value="1"/>
</dbReference>
<feature type="compositionally biased region" description="Polar residues" evidence="11">
    <location>
        <begin position="61"/>
        <end position="70"/>
    </location>
</feature>
<evidence type="ECO:0000256" key="5">
    <source>
        <dbReference type="ARBA" id="ARBA00022833"/>
    </source>
</evidence>
<keyword evidence="6" id="KW-0805">Transcription regulation</keyword>
<dbReference type="GO" id="GO:0043565">
    <property type="term" value="F:sequence-specific DNA binding"/>
    <property type="evidence" value="ECO:0007669"/>
    <property type="project" value="InterPro"/>
</dbReference>
<name>A0A8R1ID34_CAEJA</name>
<dbReference type="EnsemblMetazoa" id="CJA31285b.1">
    <property type="protein sequence ID" value="CJA31285b.1"/>
    <property type="gene ID" value="WBGene00207132"/>
</dbReference>
<dbReference type="GO" id="GO:0003700">
    <property type="term" value="F:DNA-binding transcription factor activity"/>
    <property type="evidence" value="ECO:0007669"/>
    <property type="project" value="InterPro"/>
</dbReference>
<reference evidence="14" key="1">
    <citation type="submission" date="2010-08" db="EMBL/GenBank/DDBJ databases">
        <authorList>
            <consortium name="Caenorhabditis japonica Sequencing Consortium"/>
            <person name="Wilson R.K."/>
        </authorList>
    </citation>
    <scope>NUCLEOTIDE SEQUENCE [LARGE SCALE GENOMIC DNA]</scope>
    <source>
        <strain evidence="14">DF5081</strain>
    </source>
</reference>
<proteinExistence type="inferred from homology"/>
<dbReference type="AlphaFoldDB" id="A0A8R1ID34"/>
<keyword evidence="10" id="KW-0539">Nucleus</keyword>
<dbReference type="PRINTS" id="PR00047">
    <property type="entry name" value="STROIDFINGER"/>
</dbReference>
<dbReference type="PROSITE" id="PS51030">
    <property type="entry name" value="NUCLEAR_REC_DBD_2"/>
    <property type="match status" value="1"/>
</dbReference>
<evidence type="ECO:0000259" key="12">
    <source>
        <dbReference type="PROSITE" id="PS51030"/>
    </source>
</evidence>
<dbReference type="PANTHER" id="PTHR48092">
    <property type="entry name" value="KNIRPS-RELATED PROTEIN-RELATED"/>
    <property type="match status" value="1"/>
</dbReference>
<keyword evidence="7" id="KW-0238">DNA-binding</keyword>
<keyword evidence="9" id="KW-0675">Receptor</keyword>
<comment type="subcellular location">
    <subcellularLocation>
        <location evidence="1">Nucleus</location>
    </subcellularLocation>
</comment>
<evidence type="ECO:0000256" key="10">
    <source>
        <dbReference type="ARBA" id="ARBA00023242"/>
    </source>
</evidence>
<dbReference type="PROSITE" id="PS00031">
    <property type="entry name" value="NUCLEAR_REC_DBD_1"/>
    <property type="match status" value="1"/>
</dbReference>
<feature type="region of interest" description="Disordered" evidence="11">
    <location>
        <begin position="152"/>
        <end position="171"/>
    </location>
</feature>
<dbReference type="GO" id="GO:0005634">
    <property type="term" value="C:nucleus"/>
    <property type="evidence" value="ECO:0007669"/>
    <property type="project" value="UniProtKB-SubCell"/>
</dbReference>
<evidence type="ECO:0000256" key="3">
    <source>
        <dbReference type="ARBA" id="ARBA00022723"/>
    </source>
</evidence>
<evidence type="ECO:0000256" key="6">
    <source>
        <dbReference type="ARBA" id="ARBA00023015"/>
    </source>
</evidence>
<feature type="compositionally biased region" description="Polar residues" evidence="11">
    <location>
        <begin position="78"/>
        <end position="100"/>
    </location>
</feature>
<feature type="domain" description="Nuclear receptor" evidence="12">
    <location>
        <begin position="208"/>
        <end position="290"/>
    </location>
</feature>
<feature type="compositionally biased region" description="Basic and acidic residues" evidence="11">
    <location>
        <begin position="152"/>
        <end position="164"/>
    </location>
</feature>
<evidence type="ECO:0000313" key="14">
    <source>
        <dbReference type="Proteomes" id="UP000005237"/>
    </source>
</evidence>
<evidence type="ECO:0000256" key="11">
    <source>
        <dbReference type="SAM" id="MobiDB-lite"/>
    </source>
</evidence>
<dbReference type="InterPro" id="IPR013088">
    <property type="entry name" value="Znf_NHR/GATA"/>
</dbReference>
<keyword evidence="4" id="KW-0863">Zinc-finger</keyword>
<reference evidence="13" key="2">
    <citation type="submission" date="2022-06" db="UniProtKB">
        <authorList>
            <consortium name="EnsemblMetazoa"/>
        </authorList>
    </citation>
    <scope>IDENTIFICATION</scope>
    <source>
        <strain evidence="13">DF5081</strain>
    </source>
</reference>
<accession>A0A8R1ID34</accession>
<keyword evidence="8" id="KW-0804">Transcription</keyword>
<dbReference type="SMART" id="SM00399">
    <property type="entry name" value="ZnF_C4"/>
    <property type="match status" value="1"/>
</dbReference>
<evidence type="ECO:0000256" key="7">
    <source>
        <dbReference type="ARBA" id="ARBA00023125"/>
    </source>
</evidence>
<keyword evidence="3" id="KW-0479">Metal-binding</keyword>
<keyword evidence="5" id="KW-0862">Zinc</keyword>
<evidence type="ECO:0000256" key="4">
    <source>
        <dbReference type="ARBA" id="ARBA00022771"/>
    </source>
</evidence>
<dbReference type="Proteomes" id="UP000005237">
    <property type="component" value="Unassembled WGS sequence"/>
</dbReference>
<evidence type="ECO:0000313" key="13">
    <source>
        <dbReference type="EnsemblMetazoa" id="CJA31285b.1"/>
    </source>
</evidence>
<dbReference type="SUPFAM" id="SSF57716">
    <property type="entry name" value="Glucocorticoid receptor-like (DNA-binding domain)"/>
    <property type="match status" value="1"/>
</dbReference>
<feature type="region of interest" description="Disordered" evidence="11">
    <location>
        <begin position="61"/>
        <end position="118"/>
    </location>
</feature>
<evidence type="ECO:0000256" key="1">
    <source>
        <dbReference type="ARBA" id="ARBA00004123"/>
    </source>
</evidence>
<dbReference type="InterPro" id="IPR001628">
    <property type="entry name" value="Znf_hrmn_rcpt"/>
</dbReference>
<evidence type="ECO:0000256" key="9">
    <source>
        <dbReference type="ARBA" id="ARBA00023170"/>
    </source>
</evidence>
<dbReference type="GO" id="GO:0008270">
    <property type="term" value="F:zinc ion binding"/>
    <property type="evidence" value="ECO:0007669"/>
    <property type="project" value="UniProtKB-KW"/>
</dbReference>
<sequence>MPMQIPGYPPINPYTAAAAYMQNPEMNLQHPNDFFNMYMQQIGSGSVAPPLLPNYIQTPQEQMNQSQLSDEASRDSGNDTAGSPLLLNNSHGSTPTSAAVSPQFPAPATDGSLMPQMPSENHMSPIQMHMQNMAVSTNSPYAINNLLSSQEEKKLEAGSEDKENRKTKRVSNANLGLSAPYERLPLTTAFPPGYNPMMVPFLHPMYQKELCVVCGDTATGHHYGVLSCEGCKGFFRRTVHRHLKYTCHKGEACTFSYENCATNKSSRTRCQACRFQRCLEMGMNTANVRVTKEEKKSAVTPSTSMQSSEVKLLIDTYIATMSAAAVKITSAVQAFELCRKYICVVPALRAQFSKEVTQFDEEVRKISNGLLWIRAAYSFDDVSFLTGENRHSVIANLHRGIRNNQFGDKEVALLFALHILYS</sequence>
<comment type="similarity">
    <text evidence="2">Belongs to the nuclear hormone receptor family.</text>
</comment>